<gene>
    <name evidence="1" type="ORF">ABT39_MTgene215</name>
</gene>
<geneLocation type="mitochondrion" evidence="1"/>
<comment type="caution">
    <text evidence="1">The sequence shown here is derived from an EMBL/GenBank/DDBJ whole genome shotgun (WGS) entry which is preliminary data.</text>
</comment>
<reference evidence="1" key="1">
    <citation type="journal article" date="2015" name="Genome Biol. Evol.">
        <title>Organellar Genomes of White Spruce (Picea glauca): Assembly and Annotation.</title>
        <authorList>
            <person name="Jackman S.D."/>
            <person name="Warren R.L."/>
            <person name="Gibb E.A."/>
            <person name="Vandervalk B.P."/>
            <person name="Mohamadi H."/>
            <person name="Chu J."/>
            <person name="Raymond A."/>
            <person name="Pleasance S."/>
            <person name="Coope R."/>
            <person name="Wildung M.R."/>
            <person name="Ritland C.E."/>
            <person name="Bousquet J."/>
            <person name="Jones S.J."/>
            <person name="Bohlmann J."/>
            <person name="Birol I."/>
        </authorList>
    </citation>
    <scope>NUCLEOTIDE SEQUENCE [LARGE SCALE GENOMIC DNA]</scope>
    <source>
        <tissue evidence="1">Flushing bud</tissue>
    </source>
</reference>
<protein>
    <submittedName>
        <fullName evidence="1">Uncharacterized protein</fullName>
    </submittedName>
</protein>
<dbReference type="EMBL" id="LKAM01000001">
    <property type="protein sequence ID" value="KUM50372.1"/>
    <property type="molecule type" value="Genomic_DNA"/>
</dbReference>
<name>A0A101M3R4_PICGL</name>
<organism evidence="1">
    <name type="scientific">Picea glauca</name>
    <name type="common">White spruce</name>
    <name type="synonym">Pinus glauca</name>
    <dbReference type="NCBI Taxonomy" id="3330"/>
    <lineage>
        <taxon>Eukaryota</taxon>
        <taxon>Viridiplantae</taxon>
        <taxon>Streptophyta</taxon>
        <taxon>Embryophyta</taxon>
        <taxon>Tracheophyta</taxon>
        <taxon>Spermatophyta</taxon>
        <taxon>Pinopsida</taxon>
        <taxon>Pinidae</taxon>
        <taxon>Conifers I</taxon>
        <taxon>Pinales</taxon>
        <taxon>Pinaceae</taxon>
        <taxon>Picea</taxon>
    </lineage>
</organism>
<accession>A0A101M3R4</accession>
<proteinExistence type="predicted"/>
<evidence type="ECO:0000313" key="1">
    <source>
        <dbReference type="EMBL" id="KUM50372.1"/>
    </source>
</evidence>
<sequence length="50" mass="5617">MMSPAPIILEVRGILRVSISSYFTYWVGRHFSLYYLPLPAGTPFLMGGPI</sequence>
<dbReference type="AlphaFoldDB" id="A0A101M3R4"/>
<keyword evidence="1" id="KW-0496">Mitochondrion</keyword>